<accession>A0ABV6XG71</accession>
<dbReference type="EMBL" id="JBEUKS010000001">
    <property type="protein sequence ID" value="MFC1437254.1"/>
    <property type="molecule type" value="Genomic_DNA"/>
</dbReference>
<comment type="caution">
    <text evidence="1">The sequence shown here is derived from an EMBL/GenBank/DDBJ whole genome shotgun (WGS) entry which is preliminary data.</text>
</comment>
<organism evidence="1 2">
    <name type="scientific">Streptacidiphilus jeojiensis</name>
    <dbReference type="NCBI Taxonomy" id="3229225"/>
    <lineage>
        <taxon>Bacteria</taxon>
        <taxon>Bacillati</taxon>
        <taxon>Actinomycetota</taxon>
        <taxon>Actinomycetes</taxon>
        <taxon>Kitasatosporales</taxon>
        <taxon>Streptomycetaceae</taxon>
        <taxon>Streptacidiphilus</taxon>
    </lineage>
</organism>
<evidence type="ECO:0000313" key="2">
    <source>
        <dbReference type="Proteomes" id="UP001592581"/>
    </source>
</evidence>
<name>A0ABV6XG71_9ACTN</name>
<keyword evidence="2" id="KW-1185">Reference proteome</keyword>
<reference evidence="1 2" key="1">
    <citation type="submission" date="2024-06" db="EMBL/GenBank/DDBJ databases">
        <authorList>
            <person name="Lee S.D."/>
        </authorList>
    </citation>
    <scope>NUCLEOTIDE SEQUENCE [LARGE SCALE GENOMIC DNA]</scope>
    <source>
        <strain evidence="1 2">N1-10</strain>
    </source>
</reference>
<dbReference type="RefSeq" id="WP_380562460.1">
    <property type="nucleotide sequence ID" value="NZ_JBEUKS010000001.1"/>
</dbReference>
<dbReference type="Proteomes" id="UP001592581">
    <property type="component" value="Unassembled WGS sequence"/>
</dbReference>
<protein>
    <submittedName>
        <fullName evidence="1">Uncharacterized protein</fullName>
    </submittedName>
</protein>
<proteinExistence type="predicted"/>
<gene>
    <name evidence="1" type="ORF">ABUW04_03200</name>
</gene>
<sequence>MADHESALDDAPSEFLAGIANSAGQCDGQAVVPDGDHYLCWCSCGEWRIQAPSQSEGLRLARLHTGSPTD</sequence>
<evidence type="ECO:0000313" key="1">
    <source>
        <dbReference type="EMBL" id="MFC1437254.1"/>
    </source>
</evidence>